<evidence type="ECO:0000256" key="5">
    <source>
        <dbReference type="SAM" id="Phobius"/>
    </source>
</evidence>
<keyword evidence="5" id="KW-0812">Transmembrane</keyword>
<evidence type="ECO:0000256" key="2">
    <source>
        <dbReference type="ARBA" id="ARBA00012757"/>
    </source>
</evidence>
<dbReference type="PANTHER" id="PTHR23403">
    <property type="entry name" value="TREHALASE"/>
    <property type="match status" value="1"/>
</dbReference>
<dbReference type="InterPro" id="IPR008928">
    <property type="entry name" value="6-hairpin_glycosidase_sf"/>
</dbReference>
<keyword evidence="5" id="KW-0472">Membrane</keyword>
<dbReference type="SUPFAM" id="SSF48208">
    <property type="entry name" value="Six-hairpin glycosidases"/>
    <property type="match status" value="1"/>
</dbReference>
<dbReference type="EC" id="3.2.1.28" evidence="2 4"/>
<keyword evidence="7" id="KW-1185">Reference proteome</keyword>
<evidence type="ECO:0000313" key="7">
    <source>
        <dbReference type="Proteomes" id="UP001152747"/>
    </source>
</evidence>
<dbReference type="Proteomes" id="UP001152747">
    <property type="component" value="Unassembled WGS sequence"/>
</dbReference>
<keyword evidence="4" id="KW-0326">Glycosidase</keyword>
<proteinExistence type="inferred from homology"/>
<gene>
    <name evidence="6" type="ORF">CAMP_LOCUS17573</name>
</gene>
<keyword evidence="4" id="KW-0378">Hydrolase</keyword>
<evidence type="ECO:0000313" key="6">
    <source>
        <dbReference type="EMBL" id="CAI5454936.1"/>
    </source>
</evidence>
<dbReference type="GO" id="GO:0004555">
    <property type="term" value="F:alpha,alpha-trehalase activity"/>
    <property type="evidence" value="ECO:0007669"/>
    <property type="project" value="UniProtKB-EC"/>
</dbReference>
<dbReference type="PRINTS" id="PR00744">
    <property type="entry name" value="GLHYDRLASE37"/>
</dbReference>
<dbReference type="InterPro" id="IPR001661">
    <property type="entry name" value="Glyco_hydro_37"/>
</dbReference>
<reference evidence="6" key="1">
    <citation type="submission" date="2022-11" db="EMBL/GenBank/DDBJ databases">
        <authorList>
            <person name="Kikuchi T."/>
        </authorList>
    </citation>
    <scope>NUCLEOTIDE SEQUENCE</scope>
    <source>
        <strain evidence="6">PS1010</strain>
    </source>
</reference>
<protein>
    <recommendedName>
        <fullName evidence="3 4">Trehalase</fullName>
        <ecNumber evidence="2 4">3.2.1.28</ecNumber>
    </recommendedName>
    <alternativeName>
        <fullName evidence="4">Alpha-trehalose glucohydrolase</fullName>
    </alternativeName>
</protein>
<comment type="similarity">
    <text evidence="1 4">Belongs to the glycosyl hydrolase 37 family.</text>
</comment>
<dbReference type="OrthoDB" id="3542292at2759"/>
<evidence type="ECO:0000256" key="1">
    <source>
        <dbReference type="ARBA" id="ARBA00005615"/>
    </source>
</evidence>
<dbReference type="InterPro" id="IPR012341">
    <property type="entry name" value="6hp_glycosidase-like_sf"/>
</dbReference>
<organism evidence="6 7">
    <name type="scientific">Caenorhabditis angaria</name>
    <dbReference type="NCBI Taxonomy" id="860376"/>
    <lineage>
        <taxon>Eukaryota</taxon>
        <taxon>Metazoa</taxon>
        <taxon>Ecdysozoa</taxon>
        <taxon>Nematoda</taxon>
        <taxon>Chromadorea</taxon>
        <taxon>Rhabditida</taxon>
        <taxon>Rhabditina</taxon>
        <taxon>Rhabditomorpha</taxon>
        <taxon>Rhabditoidea</taxon>
        <taxon>Rhabditidae</taxon>
        <taxon>Peloderinae</taxon>
        <taxon>Caenorhabditis</taxon>
    </lineage>
</organism>
<dbReference type="PANTHER" id="PTHR23403:SF3">
    <property type="entry name" value="TREHALASE"/>
    <property type="match status" value="1"/>
</dbReference>
<keyword evidence="5" id="KW-1133">Transmembrane helix</keyword>
<evidence type="ECO:0000256" key="3">
    <source>
        <dbReference type="ARBA" id="ARBA00019905"/>
    </source>
</evidence>
<dbReference type="GO" id="GO:0005993">
    <property type="term" value="P:trehalose catabolic process"/>
    <property type="evidence" value="ECO:0007669"/>
    <property type="project" value="TreeGrafter"/>
</dbReference>
<sequence>MCDGPLSSIYCNGDILYLSWQFGLQESCPGDKLKVNEAQVLFNFARLKYPIKREDFENFCNANFEKFDYLVPYPIVPKTGNLHYTNEINNMKHLKLAIEINKRWNDLSKVFNQKLLLQPHLFPVRVVQDPFIIPGGRFNVYFYWDSYWIIKGLARARLCESSTFIVKNFISLINQYGYVPNSGHIQLSRRSQPPMLLHMIEEQFASCQNIEYDWLEAAAKEMEFWETNRTIKIDNHTMFLYRTQTNCPRPESFLADYNKGISSTDPRKVWRGISSACESGWDFSSRWISDNSTNTIQADRIVPVDLNVIMAKNYYILFELYNLFEMFDFAEVYKNKYEVLSNSIHELMWNENENSWFDFNLDIESQSNKFYISNLFPLLLPSMQQHANKTVDLVKNITRFDGGIPISLTPSTEQWDYPNTWAPTQHLFIQSLRATNNLILLEIAKTQSLKFIETVYNGVFNPPKGQNGTIWEKYDARSSNGTPGKGGEYIVQEGFGWTNGAVIDLIWQVRDEFPKRIIPKPRNNSLKRNTRKPAPRIDQNSLLMQWFVISVFLFVICCILIDNFIIVCLNFLVTFFTIIIECINYLLRLCESDPEYDRF</sequence>
<dbReference type="Pfam" id="PF01204">
    <property type="entry name" value="Trehalase"/>
    <property type="match status" value="1"/>
</dbReference>
<accession>A0A9P1J1P5</accession>
<comment type="caution">
    <text evidence="6">The sequence shown here is derived from an EMBL/GenBank/DDBJ whole genome shotgun (WGS) entry which is preliminary data.</text>
</comment>
<feature type="transmembrane region" description="Helical" evidence="5">
    <location>
        <begin position="568"/>
        <end position="587"/>
    </location>
</feature>
<name>A0A9P1J1P5_9PELO</name>
<comment type="catalytic activity">
    <reaction evidence="4">
        <text>alpha,alpha-trehalose + H2O = alpha-D-glucose + beta-D-glucose</text>
        <dbReference type="Rhea" id="RHEA:32675"/>
        <dbReference type="ChEBI" id="CHEBI:15377"/>
        <dbReference type="ChEBI" id="CHEBI:15903"/>
        <dbReference type="ChEBI" id="CHEBI:16551"/>
        <dbReference type="ChEBI" id="CHEBI:17925"/>
        <dbReference type="EC" id="3.2.1.28"/>
    </reaction>
</comment>
<dbReference type="EMBL" id="CANHGI010000006">
    <property type="protein sequence ID" value="CAI5454936.1"/>
    <property type="molecule type" value="Genomic_DNA"/>
</dbReference>
<dbReference type="Gene3D" id="1.50.10.10">
    <property type="match status" value="1"/>
</dbReference>
<feature type="transmembrane region" description="Helical" evidence="5">
    <location>
        <begin position="542"/>
        <end position="561"/>
    </location>
</feature>
<dbReference type="AlphaFoldDB" id="A0A9P1J1P5"/>
<evidence type="ECO:0000256" key="4">
    <source>
        <dbReference type="RuleBase" id="RU361180"/>
    </source>
</evidence>